<dbReference type="AlphaFoldDB" id="A0A9W8NCY0"/>
<dbReference type="Proteomes" id="UP001148614">
    <property type="component" value="Unassembled WGS sequence"/>
</dbReference>
<evidence type="ECO:0000313" key="1">
    <source>
        <dbReference type="EMBL" id="KAJ3568982.1"/>
    </source>
</evidence>
<protein>
    <submittedName>
        <fullName evidence="1">Uncharacterized protein</fullName>
    </submittedName>
</protein>
<gene>
    <name evidence="1" type="ORF">NPX13_g6232</name>
</gene>
<proteinExistence type="predicted"/>
<organism evidence="1 2">
    <name type="scientific">Xylaria arbuscula</name>
    <dbReference type="NCBI Taxonomy" id="114810"/>
    <lineage>
        <taxon>Eukaryota</taxon>
        <taxon>Fungi</taxon>
        <taxon>Dikarya</taxon>
        <taxon>Ascomycota</taxon>
        <taxon>Pezizomycotina</taxon>
        <taxon>Sordariomycetes</taxon>
        <taxon>Xylariomycetidae</taxon>
        <taxon>Xylariales</taxon>
        <taxon>Xylariaceae</taxon>
        <taxon>Xylaria</taxon>
    </lineage>
</organism>
<keyword evidence="2" id="KW-1185">Reference proteome</keyword>
<accession>A0A9W8NCY0</accession>
<reference evidence="1" key="1">
    <citation type="submission" date="2022-07" db="EMBL/GenBank/DDBJ databases">
        <title>Genome Sequence of Xylaria arbuscula.</title>
        <authorList>
            <person name="Buettner E."/>
        </authorList>
    </citation>
    <scope>NUCLEOTIDE SEQUENCE</scope>
    <source>
        <strain evidence="1">VT107</strain>
    </source>
</reference>
<name>A0A9W8NCY0_9PEZI</name>
<sequence length="97" mass="10567">MRRHRASQALLKSTDKKVPVYSAEAMAEKETAVCQGHRAGVHRAVPHVCKPISSALVPISLIDALAVHGRLDFKSLGLVMDGSLRYDAMQCDVRAKT</sequence>
<comment type="caution">
    <text evidence="1">The sequence shown here is derived from an EMBL/GenBank/DDBJ whole genome shotgun (WGS) entry which is preliminary data.</text>
</comment>
<dbReference type="EMBL" id="JANPWZ010001079">
    <property type="protein sequence ID" value="KAJ3568982.1"/>
    <property type="molecule type" value="Genomic_DNA"/>
</dbReference>
<evidence type="ECO:0000313" key="2">
    <source>
        <dbReference type="Proteomes" id="UP001148614"/>
    </source>
</evidence>